<dbReference type="OrthoDB" id="8062037at2759"/>
<dbReference type="PANTHER" id="PTHR46539">
    <property type="entry name" value="E3 UBIQUITIN-PROTEIN LIGASE ATL42"/>
    <property type="match status" value="1"/>
</dbReference>
<dbReference type="PROSITE" id="PS50089">
    <property type="entry name" value="ZF_RING_2"/>
    <property type="match status" value="1"/>
</dbReference>
<keyword evidence="11" id="KW-0732">Signal</keyword>
<dbReference type="PANTHER" id="PTHR46539:SF1">
    <property type="entry name" value="E3 UBIQUITIN-PROTEIN LIGASE ATL42"/>
    <property type="match status" value="1"/>
</dbReference>
<feature type="signal peptide" evidence="11">
    <location>
        <begin position="1"/>
        <end position="25"/>
    </location>
</feature>
<gene>
    <name evidence="13" type="ORF">HETSPECPRED_007520</name>
</gene>
<feature type="region of interest" description="Disordered" evidence="9">
    <location>
        <begin position="264"/>
        <end position="328"/>
    </location>
</feature>
<accession>A0A8H3FVI7</accession>
<dbReference type="Proteomes" id="UP000664521">
    <property type="component" value="Unassembled WGS sequence"/>
</dbReference>
<dbReference type="CDD" id="cd16454">
    <property type="entry name" value="RING-H2_PA-TM-RING"/>
    <property type="match status" value="1"/>
</dbReference>
<dbReference type="GO" id="GO:0008270">
    <property type="term" value="F:zinc ion binding"/>
    <property type="evidence" value="ECO:0007669"/>
    <property type="project" value="UniProtKB-KW"/>
</dbReference>
<feature type="chain" id="PRO_5034856183" description="RING-type domain-containing protein" evidence="11">
    <location>
        <begin position="26"/>
        <end position="547"/>
    </location>
</feature>
<organism evidence="13 14">
    <name type="scientific">Heterodermia speciosa</name>
    <dbReference type="NCBI Taxonomy" id="116794"/>
    <lineage>
        <taxon>Eukaryota</taxon>
        <taxon>Fungi</taxon>
        <taxon>Dikarya</taxon>
        <taxon>Ascomycota</taxon>
        <taxon>Pezizomycotina</taxon>
        <taxon>Lecanoromycetes</taxon>
        <taxon>OSLEUM clade</taxon>
        <taxon>Lecanoromycetidae</taxon>
        <taxon>Caliciales</taxon>
        <taxon>Physciaceae</taxon>
        <taxon>Heterodermia</taxon>
    </lineage>
</organism>
<dbReference type="EMBL" id="CAJPDS010000054">
    <property type="protein sequence ID" value="CAF9930029.1"/>
    <property type="molecule type" value="Genomic_DNA"/>
</dbReference>
<keyword evidence="2 10" id="KW-0812">Transmembrane</keyword>
<evidence type="ECO:0000256" key="11">
    <source>
        <dbReference type="SAM" id="SignalP"/>
    </source>
</evidence>
<feature type="domain" description="RING-type" evidence="12">
    <location>
        <begin position="351"/>
        <end position="393"/>
    </location>
</feature>
<evidence type="ECO:0000256" key="4">
    <source>
        <dbReference type="ARBA" id="ARBA00022771"/>
    </source>
</evidence>
<proteinExistence type="predicted"/>
<dbReference type="Gene3D" id="3.30.40.10">
    <property type="entry name" value="Zinc/RING finger domain, C3HC4 (zinc finger)"/>
    <property type="match status" value="1"/>
</dbReference>
<dbReference type="Pfam" id="PF13639">
    <property type="entry name" value="zf-RING_2"/>
    <property type="match status" value="1"/>
</dbReference>
<feature type="region of interest" description="Disordered" evidence="9">
    <location>
        <begin position="170"/>
        <end position="192"/>
    </location>
</feature>
<dbReference type="SUPFAM" id="SSF57850">
    <property type="entry name" value="RING/U-box"/>
    <property type="match status" value="1"/>
</dbReference>
<evidence type="ECO:0000256" key="8">
    <source>
        <dbReference type="PROSITE-ProRule" id="PRU00175"/>
    </source>
</evidence>
<feature type="region of interest" description="Disordered" evidence="9">
    <location>
        <begin position="422"/>
        <end position="460"/>
    </location>
</feature>
<comment type="caution">
    <text evidence="13">The sequence shown here is derived from an EMBL/GenBank/DDBJ whole genome shotgun (WGS) entry which is preliminary data.</text>
</comment>
<feature type="compositionally biased region" description="Polar residues" evidence="9">
    <location>
        <begin position="173"/>
        <end position="192"/>
    </location>
</feature>
<evidence type="ECO:0000256" key="3">
    <source>
        <dbReference type="ARBA" id="ARBA00022723"/>
    </source>
</evidence>
<keyword evidence="3" id="KW-0479">Metal-binding</keyword>
<evidence type="ECO:0000256" key="10">
    <source>
        <dbReference type="SAM" id="Phobius"/>
    </source>
</evidence>
<dbReference type="SMART" id="SM00184">
    <property type="entry name" value="RING"/>
    <property type="match status" value="1"/>
</dbReference>
<evidence type="ECO:0000256" key="5">
    <source>
        <dbReference type="ARBA" id="ARBA00022833"/>
    </source>
</evidence>
<sequence length="547" mass="58806">MASAHNTPLFAAFCILISLCWSAVAQTPSNETFPQDDAQYYTLETNSGGINFQLYPLTAPARLGAQQSIGGLLIQVTAGIGNEIQENDIACVSCDPETYSGQNLDASRTVSLVASSRPTAIVLFSNTSLRCAYDGDQSPTIYSITTLNFSEALLRQLQMGNSQAGQALIRSATGDSNGPNGSTTSTNSGNYDAHSPTTAVAMIILYSITGIITALFLIIIVVGAVRAHRHPERYGPRNMLGRPRQSRARGIARAMLETIPIVKFGEKEDKPRQQGTGGDVELGQARRDAPTYPPPAVEVQRPSTEQLPPAATHKEENAGSDEVTTEKAAVSGGLLEGETSTEANAENGLACSVCTDDFTKGQDVRVLPCNHKFHPECIDPWLLNVSGTCPLCRVDLRPTTTHPTDPESPTDSGNLTHHIEEASTSAEQTEDHTARRRSRTGLSLYLQNTLNRRRMRDATPEERVAALRRLRTVNNSESSDGDSTRNRLSARLSRAFNHDSSRRGSTLNPDNARSRRGSALNAERGGAGDDGSRPASTVAPERGTYSG</sequence>
<evidence type="ECO:0000256" key="1">
    <source>
        <dbReference type="ARBA" id="ARBA00004370"/>
    </source>
</evidence>
<comment type="subcellular location">
    <subcellularLocation>
        <location evidence="1">Membrane</location>
    </subcellularLocation>
</comment>
<evidence type="ECO:0000256" key="9">
    <source>
        <dbReference type="SAM" id="MobiDB-lite"/>
    </source>
</evidence>
<evidence type="ECO:0000259" key="12">
    <source>
        <dbReference type="PROSITE" id="PS50089"/>
    </source>
</evidence>
<dbReference type="AlphaFoldDB" id="A0A8H3FVI7"/>
<dbReference type="GO" id="GO:0016020">
    <property type="term" value="C:membrane"/>
    <property type="evidence" value="ECO:0007669"/>
    <property type="project" value="UniProtKB-SubCell"/>
</dbReference>
<reference evidence="13" key="1">
    <citation type="submission" date="2021-03" db="EMBL/GenBank/DDBJ databases">
        <authorList>
            <person name="Tagirdzhanova G."/>
        </authorList>
    </citation>
    <scope>NUCLEOTIDE SEQUENCE</scope>
</reference>
<keyword evidence="5" id="KW-0862">Zinc</keyword>
<dbReference type="InterPro" id="IPR013083">
    <property type="entry name" value="Znf_RING/FYVE/PHD"/>
</dbReference>
<keyword evidence="7 10" id="KW-0472">Membrane</keyword>
<protein>
    <recommendedName>
        <fullName evidence="12">RING-type domain-containing protein</fullName>
    </recommendedName>
</protein>
<evidence type="ECO:0000256" key="2">
    <source>
        <dbReference type="ARBA" id="ARBA00022692"/>
    </source>
</evidence>
<evidence type="ECO:0000256" key="7">
    <source>
        <dbReference type="ARBA" id="ARBA00023136"/>
    </source>
</evidence>
<evidence type="ECO:0000313" key="14">
    <source>
        <dbReference type="Proteomes" id="UP000664521"/>
    </source>
</evidence>
<feature type="region of interest" description="Disordered" evidence="9">
    <location>
        <begin position="493"/>
        <end position="547"/>
    </location>
</feature>
<keyword evidence="6 10" id="KW-1133">Transmembrane helix</keyword>
<evidence type="ECO:0000256" key="6">
    <source>
        <dbReference type="ARBA" id="ARBA00022989"/>
    </source>
</evidence>
<name>A0A8H3FVI7_9LECA</name>
<dbReference type="InterPro" id="IPR001841">
    <property type="entry name" value="Znf_RING"/>
</dbReference>
<feature type="transmembrane region" description="Helical" evidence="10">
    <location>
        <begin position="203"/>
        <end position="225"/>
    </location>
</feature>
<keyword evidence="4 8" id="KW-0863">Zinc-finger</keyword>
<evidence type="ECO:0000313" key="13">
    <source>
        <dbReference type="EMBL" id="CAF9930029.1"/>
    </source>
</evidence>
<keyword evidence="14" id="KW-1185">Reference proteome</keyword>